<gene>
    <name evidence="2" type="ORF">Cni_G19803</name>
</gene>
<keyword evidence="1" id="KW-1133">Transmembrane helix</keyword>
<dbReference type="Proteomes" id="UP001327560">
    <property type="component" value="Chromosome 6"/>
</dbReference>
<dbReference type="AlphaFoldDB" id="A0AAQ3KSB8"/>
<keyword evidence="1" id="KW-0472">Membrane</keyword>
<name>A0AAQ3KSB8_9LILI</name>
<proteinExistence type="predicted"/>
<organism evidence="2 3">
    <name type="scientific">Canna indica</name>
    <name type="common">Indian-shot</name>
    <dbReference type="NCBI Taxonomy" id="4628"/>
    <lineage>
        <taxon>Eukaryota</taxon>
        <taxon>Viridiplantae</taxon>
        <taxon>Streptophyta</taxon>
        <taxon>Embryophyta</taxon>
        <taxon>Tracheophyta</taxon>
        <taxon>Spermatophyta</taxon>
        <taxon>Magnoliopsida</taxon>
        <taxon>Liliopsida</taxon>
        <taxon>Zingiberales</taxon>
        <taxon>Cannaceae</taxon>
        <taxon>Canna</taxon>
    </lineage>
</organism>
<accession>A0AAQ3KSB8</accession>
<keyword evidence="3" id="KW-1185">Reference proteome</keyword>
<reference evidence="2 3" key="1">
    <citation type="submission" date="2023-10" db="EMBL/GenBank/DDBJ databases">
        <title>Chromosome-scale genome assembly provides insights into flower coloration mechanisms of Canna indica.</title>
        <authorList>
            <person name="Li C."/>
        </authorList>
    </citation>
    <scope>NUCLEOTIDE SEQUENCE [LARGE SCALE GENOMIC DNA]</scope>
    <source>
        <tissue evidence="2">Flower</tissue>
    </source>
</reference>
<evidence type="ECO:0000256" key="1">
    <source>
        <dbReference type="SAM" id="Phobius"/>
    </source>
</evidence>
<keyword evidence="1" id="KW-0812">Transmembrane</keyword>
<sequence>MVCIGLLGCNHIHRSASSYYFLLGLMIAVTLLGLRILLYIAATCLQWCRQSLTADDVEEIEMQVRSIHAMQQFYQQQQQRRRSTSVAGRPSLPLPLPLPLPQEEWQSKLVIPAGCDHVSFIAQPCPLQTNNALN</sequence>
<evidence type="ECO:0000313" key="2">
    <source>
        <dbReference type="EMBL" id="WOL11042.1"/>
    </source>
</evidence>
<evidence type="ECO:0000313" key="3">
    <source>
        <dbReference type="Proteomes" id="UP001327560"/>
    </source>
</evidence>
<protein>
    <submittedName>
        <fullName evidence="2">Uncharacterized protein</fullName>
    </submittedName>
</protein>
<dbReference type="EMBL" id="CP136895">
    <property type="protein sequence ID" value="WOL11042.1"/>
    <property type="molecule type" value="Genomic_DNA"/>
</dbReference>
<feature type="transmembrane region" description="Helical" evidence="1">
    <location>
        <begin position="20"/>
        <end position="42"/>
    </location>
</feature>